<gene>
    <name evidence="3" type="ORF">CHIRRI_LOCUS10355</name>
</gene>
<reference evidence="3" key="1">
    <citation type="submission" date="2022-01" db="EMBL/GenBank/DDBJ databases">
        <authorList>
            <person name="King R."/>
        </authorList>
    </citation>
    <scope>NUCLEOTIDE SEQUENCE</scope>
</reference>
<organism evidence="3 4">
    <name type="scientific">Chironomus riparius</name>
    <dbReference type="NCBI Taxonomy" id="315576"/>
    <lineage>
        <taxon>Eukaryota</taxon>
        <taxon>Metazoa</taxon>
        <taxon>Ecdysozoa</taxon>
        <taxon>Arthropoda</taxon>
        <taxon>Hexapoda</taxon>
        <taxon>Insecta</taxon>
        <taxon>Pterygota</taxon>
        <taxon>Neoptera</taxon>
        <taxon>Endopterygota</taxon>
        <taxon>Diptera</taxon>
        <taxon>Nematocera</taxon>
        <taxon>Chironomoidea</taxon>
        <taxon>Chironomidae</taxon>
        <taxon>Chironominae</taxon>
        <taxon>Chironomus</taxon>
    </lineage>
</organism>
<evidence type="ECO:0000313" key="4">
    <source>
        <dbReference type="Proteomes" id="UP001153620"/>
    </source>
</evidence>
<dbReference type="GO" id="GO:0043066">
    <property type="term" value="P:negative regulation of apoptotic process"/>
    <property type="evidence" value="ECO:0007669"/>
    <property type="project" value="TreeGrafter"/>
</dbReference>
<evidence type="ECO:0000313" key="3">
    <source>
        <dbReference type="EMBL" id="CAG9807507.1"/>
    </source>
</evidence>
<dbReference type="InterPro" id="IPR052617">
    <property type="entry name" value="Huntingtin-int_K"/>
</dbReference>
<sequence>MANIEETVNGTDDVQEVQDKKQRKHDSGAADLEKVTDFQEETELSNTIANAAQMFVEKGNREAQAKLAKEVELQKIHIKKSDIDKIMFELEVAHSVAEKALRENKGDVVEALRFLIKN</sequence>
<keyword evidence="4" id="KW-1185">Reference proteome</keyword>
<evidence type="ECO:0000259" key="2">
    <source>
        <dbReference type="Pfam" id="PF19026"/>
    </source>
</evidence>
<dbReference type="InterPro" id="IPR044034">
    <property type="entry name" value="NAC-like_UBA"/>
</dbReference>
<feature type="compositionally biased region" description="Polar residues" evidence="1">
    <location>
        <begin position="1"/>
        <end position="12"/>
    </location>
</feature>
<dbReference type="InterPro" id="IPR038922">
    <property type="entry name" value="HYPK_UBA"/>
</dbReference>
<accession>A0A9N9S1A2</accession>
<dbReference type="Gene3D" id="1.10.8.10">
    <property type="entry name" value="DNA helicase RuvA subunit, C-terminal domain"/>
    <property type="match status" value="1"/>
</dbReference>
<dbReference type="CDD" id="cd14361">
    <property type="entry name" value="UBA_HYPK"/>
    <property type="match status" value="1"/>
</dbReference>
<dbReference type="PANTHER" id="PTHR31184">
    <property type="entry name" value="HUNTINGTIN-INTERACTING PROTEIN K FAMILY MEMBER"/>
    <property type="match status" value="1"/>
</dbReference>
<dbReference type="OrthoDB" id="285219at2759"/>
<reference evidence="3" key="2">
    <citation type="submission" date="2022-10" db="EMBL/GenBank/DDBJ databases">
        <authorList>
            <consortium name="ENA_rothamsted_submissions"/>
            <consortium name="culmorum"/>
            <person name="King R."/>
        </authorList>
    </citation>
    <scope>NUCLEOTIDE SEQUENCE</scope>
</reference>
<proteinExistence type="predicted"/>
<feature type="compositionally biased region" description="Basic and acidic residues" evidence="1">
    <location>
        <begin position="17"/>
        <end position="36"/>
    </location>
</feature>
<dbReference type="AlphaFoldDB" id="A0A9N9S1A2"/>
<dbReference type="Proteomes" id="UP001153620">
    <property type="component" value="Chromosome 3"/>
</dbReference>
<dbReference type="GO" id="GO:0050821">
    <property type="term" value="P:protein stabilization"/>
    <property type="evidence" value="ECO:0007669"/>
    <property type="project" value="TreeGrafter"/>
</dbReference>
<dbReference type="Pfam" id="PF19026">
    <property type="entry name" value="UBA_HYPK"/>
    <property type="match status" value="1"/>
</dbReference>
<protein>
    <recommendedName>
        <fullName evidence="2">Nascent polypeptide-associated complex subunit alpha-like UBA domain-containing protein</fullName>
    </recommendedName>
</protein>
<evidence type="ECO:0000256" key="1">
    <source>
        <dbReference type="SAM" id="MobiDB-lite"/>
    </source>
</evidence>
<name>A0A9N9S1A2_9DIPT</name>
<dbReference type="PANTHER" id="PTHR31184:SF2">
    <property type="entry name" value="HUNTINGTIN-INTERACTING PROTEIN K"/>
    <property type="match status" value="1"/>
</dbReference>
<feature type="domain" description="Nascent polypeptide-associated complex subunit alpha-like UBA" evidence="2">
    <location>
        <begin position="76"/>
        <end position="116"/>
    </location>
</feature>
<feature type="region of interest" description="Disordered" evidence="1">
    <location>
        <begin position="1"/>
        <end position="36"/>
    </location>
</feature>
<dbReference type="EMBL" id="OU895879">
    <property type="protein sequence ID" value="CAG9807507.1"/>
    <property type="molecule type" value="Genomic_DNA"/>
</dbReference>